<dbReference type="Proteomes" id="UP001107558">
    <property type="component" value="Chromosome 4"/>
</dbReference>
<accession>A0A9J6BA93</accession>
<proteinExistence type="predicted"/>
<name>A0A9J6BA93_POLVA</name>
<evidence type="ECO:0000313" key="3">
    <source>
        <dbReference type="Proteomes" id="UP001107558"/>
    </source>
</evidence>
<comment type="caution">
    <text evidence="2">The sequence shown here is derived from an EMBL/GenBank/DDBJ whole genome shotgun (WGS) entry which is preliminary data.</text>
</comment>
<dbReference type="AlphaFoldDB" id="A0A9J6BA93"/>
<evidence type="ECO:0000313" key="2">
    <source>
        <dbReference type="EMBL" id="KAG5666599.1"/>
    </source>
</evidence>
<protein>
    <submittedName>
        <fullName evidence="2">Uncharacterized protein</fullName>
    </submittedName>
</protein>
<evidence type="ECO:0000256" key="1">
    <source>
        <dbReference type="SAM" id="SignalP"/>
    </source>
</evidence>
<gene>
    <name evidence="2" type="ORF">PVAND_014617</name>
</gene>
<sequence>MKILLIFVIFAVCFSLPINDETVFNDIFEEALSTIKSQSYQHPFDVLKTASRQCISEKLKLKENGHKLVPKKVGVTAVVSAATLCIEDKNLIYGKTFDQKVEQISSTSALTNKIDCIKKRLKELQPDSDLLDGFDENNMENDENVCSQTISYIEYGMALKFDEQESNYKAVGINHCVNRNVNESKIHAYRLLLLIYTQPENADFLKIEKQNEIARGRKLDEKSFKCILSIIEEKFQIEENVVLIIKEN</sequence>
<feature type="signal peptide" evidence="1">
    <location>
        <begin position="1"/>
        <end position="15"/>
    </location>
</feature>
<keyword evidence="3" id="KW-1185">Reference proteome</keyword>
<feature type="chain" id="PRO_5039890207" evidence="1">
    <location>
        <begin position="16"/>
        <end position="248"/>
    </location>
</feature>
<organism evidence="2 3">
    <name type="scientific">Polypedilum vanderplanki</name>
    <name type="common">Sleeping chironomid midge</name>
    <dbReference type="NCBI Taxonomy" id="319348"/>
    <lineage>
        <taxon>Eukaryota</taxon>
        <taxon>Metazoa</taxon>
        <taxon>Ecdysozoa</taxon>
        <taxon>Arthropoda</taxon>
        <taxon>Hexapoda</taxon>
        <taxon>Insecta</taxon>
        <taxon>Pterygota</taxon>
        <taxon>Neoptera</taxon>
        <taxon>Endopterygota</taxon>
        <taxon>Diptera</taxon>
        <taxon>Nematocera</taxon>
        <taxon>Chironomoidea</taxon>
        <taxon>Chironomidae</taxon>
        <taxon>Chironominae</taxon>
        <taxon>Polypedilum</taxon>
        <taxon>Polypedilum</taxon>
    </lineage>
</organism>
<keyword evidence="1" id="KW-0732">Signal</keyword>
<dbReference type="EMBL" id="JADBJN010000004">
    <property type="protein sequence ID" value="KAG5666599.1"/>
    <property type="molecule type" value="Genomic_DNA"/>
</dbReference>
<reference evidence="2" key="1">
    <citation type="submission" date="2021-03" db="EMBL/GenBank/DDBJ databases">
        <title>Chromosome level genome of the anhydrobiotic midge Polypedilum vanderplanki.</title>
        <authorList>
            <person name="Yoshida Y."/>
            <person name="Kikawada T."/>
            <person name="Gusev O."/>
        </authorList>
    </citation>
    <scope>NUCLEOTIDE SEQUENCE</scope>
    <source>
        <strain evidence="2">NIAS01</strain>
        <tissue evidence="2">Whole body or cell culture</tissue>
    </source>
</reference>